<keyword evidence="3 7" id="KW-0418">Kinase</keyword>
<dbReference type="InterPro" id="IPR000719">
    <property type="entry name" value="Prot_kinase_dom"/>
</dbReference>
<keyword evidence="8" id="KW-1185">Reference proteome</keyword>
<keyword evidence="4 5" id="KW-0067">ATP-binding</keyword>
<accession>A0ABX2TLY1</accession>
<dbReference type="GO" id="GO:0004674">
    <property type="term" value="F:protein serine/threonine kinase activity"/>
    <property type="evidence" value="ECO:0007669"/>
    <property type="project" value="UniProtKB-KW"/>
</dbReference>
<dbReference type="SUPFAM" id="SSF56112">
    <property type="entry name" value="Protein kinase-like (PK-like)"/>
    <property type="match status" value="1"/>
</dbReference>
<dbReference type="Proteomes" id="UP000584642">
    <property type="component" value="Unassembled WGS sequence"/>
</dbReference>
<dbReference type="PANTHER" id="PTHR24348">
    <property type="entry name" value="SERINE/THREONINE-PROTEIN KINASE UNC-51-RELATED"/>
    <property type="match status" value="1"/>
</dbReference>
<evidence type="ECO:0000259" key="6">
    <source>
        <dbReference type="PROSITE" id="PS50011"/>
    </source>
</evidence>
<dbReference type="EMBL" id="JABFDB010000055">
    <property type="protein sequence ID" value="NYZ25107.1"/>
    <property type="molecule type" value="Genomic_DNA"/>
</dbReference>
<keyword evidence="1" id="KW-0808">Transferase</keyword>
<evidence type="ECO:0000256" key="5">
    <source>
        <dbReference type="PROSITE-ProRule" id="PRU10141"/>
    </source>
</evidence>
<dbReference type="PROSITE" id="PS50011">
    <property type="entry name" value="PROTEIN_KINASE_DOM"/>
    <property type="match status" value="1"/>
</dbReference>
<dbReference type="PANTHER" id="PTHR24348:SF22">
    <property type="entry name" value="NON-SPECIFIC SERINE_THREONINE PROTEIN KINASE"/>
    <property type="match status" value="1"/>
</dbReference>
<dbReference type="Pfam" id="PF00069">
    <property type="entry name" value="Pkinase"/>
    <property type="match status" value="1"/>
</dbReference>
<dbReference type="CDD" id="cd14014">
    <property type="entry name" value="STKc_PknB_like"/>
    <property type="match status" value="1"/>
</dbReference>
<evidence type="ECO:0000256" key="4">
    <source>
        <dbReference type="ARBA" id="ARBA00022840"/>
    </source>
</evidence>
<evidence type="ECO:0000313" key="8">
    <source>
        <dbReference type="Proteomes" id="UP000584642"/>
    </source>
</evidence>
<dbReference type="InterPro" id="IPR045269">
    <property type="entry name" value="Atg1-like"/>
</dbReference>
<feature type="domain" description="Protein kinase" evidence="6">
    <location>
        <begin position="70"/>
        <end position="333"/>
    </location>
</feature>
<dbReference type="InterPro" id="IPR011009">
    <property type="entry name" value="Kinase-like_dom_sf"/>
</dbReference>
<reference evidence="7 8" key="1">
    <citation type="submission" date="2020-05" db="EMBL/GenBank/DDBJ databases">
        <title>Azospirillum oleiclasticum sp. nov, a nitrogen-fixing and heavy crude oil-emulsifying bacterium isolated from the crude oil of Yumen Oilfield.</title>
        <authorList>
            <person name="Wu D."/>
            <person name="Cai M."/>
            <person name="Zhang X."/>
        </authorList>
    </citation>
    <scope>NUCLEOTIDE SEQUENCE [LARGE SCALE GENOMIC DNA]</scope>
    <source>
        <strain evidence="7 8">ROY-1-1-2</strain>
    </source>
</reference>
<dbReference type="PROSITE" id="PS00107">
    <property type="entry name" value="PROTEIN_KINASE_ATP"/>
    <property type="match status" value="1"/>
</dbReference>
<evidence type="ECO:0000256" key="1">
    <source>
        <dbReference type="ARBA" id="ARBA00022679"/>
    </source>
</evidence>
<sequence>MELTTEADGLTVGVPDERSLLVDLRRDFDTNAESPTGPVLELTADSRDEQEGARRMVDVTRLQGVRLGSYVLGDRLGHGYFGAVYAAEVVVGGEVIAKPVAVKVLNPALLDPGDPLRELRNAMHLRHPHLIAVEGHPGETVVTAHGVTGSVFWFVMERAEGTLAARLERGPLTEVEIDALIRQVGGALAWLHREGWVHRDVKPGNILRVGDVWKLGDLGLARMAVDGPYAQAKGTTVYLAPESFERPAPQPSWDVWAFGLTLLAAFGGRHPADGKSDREWLETLFAEEALPLPPLAFRLEEIVAGCLEKAPERRWTAQRLAALPYHALRHPALAAWAYERGGVDHPDWRDSHLVTASSRSPEDAQGFAEWQAGIASPTDAALTRGMWIKQSDTGRLFAVRFRPDGTFHEVDIAADGRTITGRWSRTGDQMQTYVVFQDVHYHLYWLVRTSCTSHHGIEYVDDACAPAAHFTIRHYEDFPG</sequence>
<proteinExistence type="predicted"/>
<evidence type="ECO:0000256" key="3">
    <source>
        <dbReference type="ARBA" id="ARBA00022777"/>
    </source>
</evidence>
<gene>
    <name evidence="7" type="ORF">HND93_35850</name>
</gene>
<organism evidence="7 8">
    <name type="scientific">Azospirillum oleiclasticum</name>
    <dbReference type="NCBI Taxonomy" id="2735135"/>
    <lineage>
        <taxon>Bacteria</taxon>
        <taxon>Pseudomonadati</taxon>
        <taxon>Pseudomonadota</taxon>
        <taxon>Alphaproteobacteria</taxon>
        <taxon>Rhodospirillales</taxon>
        <taxon>Azospirillaceae</taxon>
        <taxon>Azospirillum</taxon>
    </lineage>
</organism>
<name>A0ABX2TLY1_9PROT</name>
<keyword evidence="7" id="KW-0723">Serine/threonine-protein kinase</keyword>
<comment type="caution">
    <text evidence="7">The sequence shown here is derived from an EMBL/GenBank/DDBJ whole genome shotgun (WGS) entry which is preliminary data.</text>
</comment>
<dbReference type="RefSeq" id="WP_180286881.1">
    <property type="nucleotide sequence ID" value="NZ_JABFDB010000055.1"/>
</dbReference>
<protein>
    <submittedName>
        <fullName evidence="7">Serine/threonine protein kinase</fullName>
    </submittedName>
</protein>
<feature type="binding site" evidence="5">
    <location>
        <position position="103"/>
    </location>
    <ligand>
        <name>ATP</name>
        <dbReference type="ChEBI" id="CHEBI:30616"/>
    </ligand>
</feature>
<keyword evidence="2 5" id="KW-0547">Nucleotide-binding</keyword>
<evidence type="ECO:0000313" key="7">
    <source>
        <dbReference type="EMBL" id="NYZ25107.1"/>
    </source>
</evidence>
<dbReference type="Gene3D" id="1.10.510.10">
    <property type="entry name" value="Transferase(Phosphotransferase) domain 1"/>
    <property type="match status" value="1"/>
</dbReference>
<dbReference type="InterPro" id="IPR017441">
    <property type="entry name" value="Protein_kinase_ATP_BS"/>
</dbReference>
<evidence type="ECO:0000256" key="2">
    <source>
        <dbReference type="ARBA" id="ARBA00022741"/>
    </source>
</evidence>
<dbReference type="SMART" id="SM00220">
    <property type="entry name" value="S_TKc"/>
    <property type="match status" value="1"/>
</dbReference>